<reference evidence="2 3" key="1">
    <citation type="submission" date="2007-06" db="EMBL/GenBank/DDBJ databases">
        <authorList>
            <person name="Green D."/>
            <person name="Ferriera S."/>
            <person name="Johnson J."/>
            <person name="Kravitz S."/>
            <person name="Beeson K."/>
            <person name="Sutton G."/>
            <person name="Rogers Y.-H."/>
            <person name="Friedman R."/>
            <person name="Frazier M."/>
            <person name="Venter J.C."/>
        </authorList>
    </citation>
    <scope>NUCLEOTIDE SEQUENCE [LARGE SCALE GENOMIC DNA]</scope>
    <source>
        <strain evidence="2 3">DG893</strain>
    </source>
</reference>
<dbReference type="OrthoDB" id="335087at2"/>
<comment type="caution">
    <text evidence="2">The sequence shown here is derived from an EMBL/GenBank/DDBJ whole genome shotgun (WGS) entry which is preliminary data.</text>
</comment>
<accession>A6F1P1</accession>
<dbReference type="PROSITE" id="PS51257">
    <property type="entry name" value="PROKAR_LIPOPROTEIN"/>
    <property type="match status" value="1"/>
</dbReference>
<dbReference type="Pfam" id="PF14064">
    <property type="entry name" value="HmuY"/>
    <property type="match status" value="1"/>
</dbReference>
<dbReference type="Proteomes" id="UP000005856">
    <property type="component" value="Unassembled WGS sequence"/>
</dbReference>
<dbReference type="RefSeq" id="WP_007154181.1">
    <property type="nucleotide sequence ID" value="NZ_ABCP01000019.1"/>
</dbReference>
<proteinExistence type="predicted"/>
<name>A6F1P1_9GAMM</name>
<evidence type="ECO:0000313" key="3">
    <source>
        <dbReference type="Proteomes" id="UP000005856"/>
    </source>
</evidence>
<sequence length="388" mass="41209">MNRSSSLLSIAGASILLSACGGGSSNDISDSDDNSGGNGLPDNVSAQQIDASSSDTAAYMNLETGNVLTMTDEEAAASSDWHLAFKRNNIQLNSGASGPGQVAGAVAADQADFYTGSGEPNSSVFLNATADSELEHLLAEMSEPSAWANDALVSQFGEDWYIYNFSNGNMTANPENGWLVRSAEGSSYARVQVNEFDFPTRTGEGIKSFRVDFDVQPPAQSTFTGTATFTGSIPATGGDLCFDFDSDAIVGCDTDNWDINLGFSGRDIYLRTNSGSSGDGDGGAFGAFEWTDLEVYTSATVSPGGESITHHYEADTSSGIFTDSSWYAYNLQGAHKLWPNYRVYLIDTDSTDDTSPIYAMQVTGYYNDSGESGHPAIRWMPVELTTAN</sequence>
<dbReference type="AlphaFoldDB" id="A6F1P1"/>
<dbReference type="STRING" id="443152.MDG893_04749"/>
<evidence type="ECO:0008006" key="4">
    <source>
        <dbReference type="Google" id="ProtNLM"/>
    </source>
</evidence>
<gene>
    <name evidence="2" type="ORF">MDG893_04749</name>
</gene>
<dbReference type="InterPro" id="IPR025921">
    <property type="entry name" value="HmuY"/>
</dbReference>
<evidence type="ECO:0000313" key="2">
    <source>
        <dbReference type="EMBL" id="EDM47330.1"/>
    </source>
</evidence>
<dbReference type="EMBL" id="ABCP01000019">
    <property type="protein sequence ID" value="EDM47330.1"/>
    <property type="molecule type" value="Genomic_DNA"/>
</dbReference>
<organism evidence="2 3">
    <name type="scientific">Marinobacter algicola DG893</name>
    <dbReference type="NCBI Taxonomy" id="443152"/>
    <lineage>
        <taxon>Bacteria</taxon>
        <taxon>Pseudomonadati</taxon>
        <taxon>Pseudomonadota</taxon>
        <taxon>Gammaproteobacteria</taxon>
        <taxon>Pseudomonadales</taxon>
        <taxon>Marinobacteraceae</taxon>
        <taxon>Marinobacter</taxon>
    </lineage>
</organism>
<dbReference type="eggNOG" id="ENOG502Z9CX">
    <property type="taxonomic scope" value="Bacteria"/>
</dbReference>
<keyword evidence="3" id="KW-1185">Reference proteome</keyword>
<protein>
    <recommendedName>
        <fullName evidence="4">HmuY protein</fullName>
    </recommendedName>
</protein>
<evidence type="ECO:0000256" key="1">
    <source>
        <dbReference type="SAM" id="MobiDB-lite"/>
    </source>
</evidence>
<dbReference type="CDD" id="cd12105">
    <property type="entry name" value="HmuY"/>
    <property type="match status" value="2"/>
</dbReference>
<feature type="region of interest" description="Disordered" evidence="1">
    <location>
        <begin position="27"/>
        <end position="51"/>
    </location>
</feature>